<name>A0A382G578_9ZZZZ</name>
<dbReference type="InterPro" id="IPR036188">
    <property type="entry name" value="FAD/NAD-bd_sf"/>
</dbReference>
<dbReference type="Gene3D" id="3.40.50.720">
    <property type="entry name" value="NAD(P)-binding Rossmann-like Domain"/>
    <property type="match status" value="1"/>
</dbReference>
<feature type="non-terminal residue" evidence="1">
    <location>
        <position position="60"/>
    </location>
</feature>
<dbReference type="AlphaFoldDB" id="A0A382G578"/>
<gene>
    <name evidence="1" type="ORF">METZ01_LOCUS222779</name>
</gene>
<sequence>MLGRKVTILGGGNTAFSVAARLAHMGNSICLLEHPDFMESISEIMVTKTINLEGVLETGP</sequence>
<organism evidence="1">
    <name type="scientific">marine metagenome</name>
    <dbReference type="NCBI Taxonomy" id="408172"/>
    <lineage>
        <taxon>unclassified sequences</taxon>
        <taxon>metagenomes</taxon>
        <taxon>ecological metagenomes</taxon>
    </lineage>
</organism>
<dbReference type="EMBL" id="UINC01053424">
    <property type="protein sequence ID" value="SVB69925.1"/>
    <property type="molecule type" value="Genomic_DNA"/>
</dbReference>
<proteinExistence type="predicted"/>
<evidence type="ECO:0008006" key="2">
    <source>
        <dbReference type="Google" id="ProtNLM"/>
    </source>
</evidence>
<dbReference type="SUPFAM" id="SSF51905">
    <property type="entry name" value="FAD/NAD(P)-binding domain"/>
    <property type="match status" value="1"/>
</dbReference>
<evidence type="ECO:0000313" key="1">
    <source>
        <dbReference type="EMBL" id="SVB69925.1"/>
    </source>
</evidence>
<protein>
    <recommendedName>
        <fullName evidence="2">FAD/NAD(P)-binding domain-containing protein</fullName>
    </recommendedName>
</protein>
<accession>A0A382G578</accession>
<reference evidence="1" key="1">
    <citation type="submission" date="2018-05" db="EMBL/GenBank/DDBJ databases">
        <authorList>
            <person name="Lanie J.A."/>
            <person name="Ng W.-L."/>
            <person name="Kazmierczak K.M."/>
            <person name="Andrzejewski T.M."/>
            <person name="Davidsen T.M."/>
            <person name="Wayne K.J."/>
            <person name="Tettelin H."/>
            <person name="Glass J.I."/>
            <person name="Rusch D."/>
            <person name="Podicherti R."/>
            <person name="Tsui H.-C.T."/>
            <person name="Winkler M.E."/>
        </authorList>
    </citation>
    <scope>NUCLEOTIDE SEQUENCE</scope>
</reference>